<sequence length="126" mass="14547">MKKQNIVGNNIRKLRAKAGLTQEGLALKSGLSQGYINQLESGKRKFTQKSLELIADSLSISMVELFRAETISHVSAVNDRVEKYRKRRPGKKEFLTLLSELPEHIVEHYLILLRLERDFWKKKLSP</sequence>
<dbReference type="SMART" id="SM00530">
    <property type="entry name" value="HTH_XRE"/>
    <property type="match status" value="1"/>
</dbReference>
<dbReference type="Gene3D" id="1.10.260.40">
    <property type="entry name" value="lambda repressor-like DNA-binding domains"/>
    <property type="match status" value="1"/>
</dbReference>
<accession>A0A2M8AR04</accession>
<organism evidence="3 4">
    <name type="scientific">Candidatus Desantisbacteria bacterium CG_4_9_14_3_um_filter_40_11</name>
    <dbReference type="NCBI Taxonomy" id="1974546"/>
    <lineage>
        <taxon>Bacteria</taxon>
        <taxon>Candidatus Desantisiibacteriota</taxon>
    </lineage>
</organism>
<dbReference type="GO" id="GO:0003700">
    <property type="term" value="F:DNA-binding transcription factor activity"/>
    <property type="evidence" value="ECO:0007669"/>
    <property type="project" value="TreeGrafter"/>
</dbReference>
<keyword evidence="1" id="KW-0238">DNA-binding</keyword>
<dbReference type="CDD" id="cd00093">
    <property type="entry name" value="HTH_XRE"/>
    <property type="match status" value="1"/>
</dbReference>
<dbReference type="PANTHER" id="PTHR46797:SF1">
    <property type="entry name" value="METHYLPHOSPHONATE SYNTHASE"/>
    <property type="match status" value="1"/>
</dbReference>
<evidence type="ECO:0000313" key="3">
    <source>
        <dbReference type="EMBL" id="PJB28195.1"/>
    </source>
</evidence>
<dbReference type="InterPro" id="IPR010982">
    <property type="entry name" value="Lambda_DNA-bd_dom_sf"/>
</dbReference>
<dbReference type="InterPro" id="IPR050807">
    <property type="entry name" value="TransReg_Diox_bact_type"/>
</dbReference>
<dbReference type="PROSITE" id="PS50943">
    <property type="entry name" value="HTH_CROC1"/>
    <property type="match status" value="1"/>
</dbReference>
<reference evidence="4" key="1">
    <citation type="submission" date="2017-09" db="EMBL/GenBank/DDBJ databases">
        <title>Depth-based differentiation of microbial function through sediment-hosted aquifers and enrichment of novel symbionts in the deep terrestrial subsurface.</title>
        <authorList>
            <person name="Probst A.J."/>
            <person name="Ladd B."/>
            <person name="Jarett J.K."/>
            <person name="Geller-Mcgrath D.E."/>
            <person name="Sieber C.M.K."/>
            <person name="Emerson J.B."/>
            <person name="Anantharaman K."/>
            <person name="Thomas B.C."/>
            <person name="Malmstrom R."/>
            <person name="Stieglmeier M."/>
            <person name="Klingl A."/>
            <person name="Woyke T."/>
            <person name="Ryan C.M."/>
            <person name="Banfield J.F."/>
        </authorList>
    </citation>
    <scope>NUCLEOTIDE SEQUENCE [LARGE SCALE GENOMIC DNA]</scope>
</reference>
<feature type="domain" description="HTH cro/C1-type" evidence="2">
    <location>
        <begin position="11"/>
        <end position="65"/>
    </location>
</feature>
<dbReference type="PANTHER" id="PTHR46797">
    <property type="entry name" value="HTH-TYPE TRANSCRIPTIONAL REGULATOR"/>
    <property type="match status" value="1"/>
</dbReference>
<comment type="caution">
    <text evidence="3">The sequence shown here is derived from an EMBL/GenBank/DDBJ whole genome shotgun (WGS) entry which is preliminary data.</text>
</comment>
<dbReference type="Proteomes" id="UP000231366">
    <property type="component" value="Unassembled WGS sequence"/>
</dbReference>
<dbReference type="SUPFAM" id="SSF47413">
    <property type="entry name" value="lambda repressor-like DNA-binding domains"/>
    <property type="match status" value="1"/>
</dbReference>
<dbReference type="EMBL" id="PFUI01000267">
    <property type="protein sequence ID" value="PJB28195.1"/>
    <property type="molecule type" value="Genomic_DNA"/>
</dbReference>
<dbReference type="GO" id="GO:0005829">
    <property type="term" value="C:cytosol"/>
    <property type="evidence" value="ECO:0007669"/>
    <property type="project" value="TreeGrafter"/>
</dbReference>
<evidence type="ECO:0000256" key="1">
    <source>
        <dbReference type="ARBA" id="ARBA00023125"/>
    </source>
</evidence>
<name>A0A2M8AR04_9BACT</name>
<evidence type="ECO:0000259" key="2">
    <source>
        <dbReference type="PROSITE" id="PS50943"/>
    </source>
</evidence>
<dbReference type="Pfam" id="PF01381">
    <property type="entry name" value="HTH_3"/>
    <property type="match status" value="1"/>
</dbReference>
<gene>
    <name evidence="3" type="ORF">CO110_10215</name>
</gene>
<dbReference type="AlphaFoldDB" id="A0A2M8AR04"/>
<dbReference type="InterPro" id="IPR001387">
    <property type="entry name" value="Cro/C1-type_HTH"/>
</dbReference>
<evidence type="ECO:0000313" key="4">
    <source>
        <dbReference type="Proteomes" id="UP000231366"/>
    </source>
</evidence>
<protein>
    <recommendedName>
        <fullName evidence="2">HTH cro/C1-type domain-containing protein</fullName>
    </recommendedName>
</protein>
<proteinExistence type="predicted"/>
<dbReference type="GO" id="GO:0003677">
    <property type="term" value="F:DNA binding"/>
    <property type="evidence" value="ECO:0007669"/>
    <property type="project" value="UniProtKB-KW"/>
</dbReference>